<sequence length="216" mass="24137">MLNRVILLRAKFEYCTVKGEKTYDTTERMLLMIWRILVFRVLKLSYTLEFVLDVVTSMATEASLDVMRISSCGYKDTHQHSHDSNFSSASASLNKETDRLTHSPVHYILNPALHLSARMVDGEKSNRFLDGLGGPSRTRGNKAGGFGRDMCLFNRKQSQQSYGCVTFELFCASFFRGGMVVGEGEGRGGFYWRLEGSFGTPGPRNHSATTVSSDGF</sequence>
<accession>A0AAE0ZN24</accession>
<gene>
    <name evidence="1" type="ORF">RRG08_064144</name>
</gene>
<evidence type="ECO:0000313" key="2">
    <source>
        <dbReference type="Proteomes" id="UP001283361"/>
    </source>
</evidence>
<dbReference type="Proteomes" id="UP001283361">
    <property type="component" value="Unassembled WGS sequence"/>
</dbReference>
<keyword evidence="2" id="KW-1185">Reference proteome</keyword>
<comment type="caution">
    <text evidence="1">The sequence shown here is derived from an EMBL/GenBank/DDBJ whole genome shotgun (WGS) entry which is preliminary data.</text>
</comment>
<reference evidence="1" key="1">
    <citation type="journal article" date="2023" name="G3 (Bethesda)">
        <title>A reference genome for the long-term kleptoplast-retaining sea slug Elysia crispata morphotype clarki.</title>
        <authorList>
            <person name="Eastman K.E."/>
            <person name="Pendleton A.L."/>
            <person name="Shaikh M.A."/>
            <person name="Suttiyut T."/>
            <person name="Ogas R."/>
            <person name="Tomko P."/>
            <person name="Gavelis G."/>
            <person name="Widhalm J.R."/>
            <person name="Wisecaver J.H."/>
        </authorList>
    </citation>
    <scope>NUCLEOTIDE SEQUENCE</scope>
    <source>
        <strain evidence="1">ECLA1</strain>
    </source>
</reference>
<dbReference type="EMBL" id="JAWDGP010003667">
    <property type="protein sequence ID" value="KAK3771891.1"/>
    <property type="molecule type" value="Genomic_DNA"/>
</dbReference>
<dbReference type="AlphaFoldDB" id="A0AAE0ZN24"/>
<protein>
    <submittedName>
        <fullName evidence="1">Uncharacterized protein</fullName>
    </submittedName>
</protein>
<proteinExistence type="predicted"/>
<name>A0AAE0ZN24_9GAST</name>
<evidence type="ECO:0000313" key="1">
    <source>
        <dbReference type="EMBL" id="KAK3771891.1"/>
    </source>
</evidence>
<organism evidence="1 2">
    <name type="scientific">Elysia crispata</name>
    <name type="common">lettuce slug</name>
    <dbReference type="NCBI Taxonomy" id="231223"/>
    <lineage>
        <taxon>Eukaryota</taxon>
        <taxon>Metazoa</taxon>
        <taxon>Spiralia</taxon>
        <taxon>Lophotrochozoa</taxon>
        <taxon>Mollusca</taxon>
        <taxon>Gastropoda</taxon>
        <taxon>Heterobranchia</taxon>
        <taxon>Euthyneura</taxon>
        <taxon>Panpulmonata</taxon>
        <taxon>Sacoglossa</taxon>
        <taxon>Placobranchoidea</taxon>
        <taxon>Plakobranchidae</taxon>
        <taxon>Elysia</taxon>
    </lineage>
</organism>